<sequence>MRKNYLWWLALCLPMMGQASELSNLQTQIAKQQDKVRLQEQTQKSLQQEVKDFHKTLQALTGQVEDLKESLQKTQQRQKDLQLKQQKLKVTFSQQKDQLQDIVTTIYKAKLDPSFLEELLSDPNKHTEILKNYFTYLYQQKAKLLSSLESTQHLLLGQQQQLLDQTNAINQQKNDLQKALDQKKETEKNYQDSLSKLRRQLSQERRKLMQLRANEKALRDKIAEAERQAAAQVLQAQQKALLAKAQKGLGRPHHQYAYPVQSLGILHQFGTSQLEELRWRGVVFKANRGAPVRAIYTGQVIFAGKLSGYGLMVILKHGKNDLTLYGYNQALLVKTGDVVSTGQEIAKVGTISGQEQAGLYFEISRYGEGVNPLSFLK</sequence>
<dbReference type="KEGG" id="adp:NCTC12871_00888"/>
<feature type="coiled-coil region" evidence="1">
    <location>
        <begin position="22"/>
        <end position="91"/>
    </location>
</feature>
<evidence type="ECO:0000313" key="4">
    <source>
        <dbReference type="EMBL" id="VEJ09435.1"/>
    </source>
</evidence>
<dbReference type="OrthoDB" id="9784703at2"/>
<dbReference type="InterPro" id="IPR016047">
    <property type="entry name" value="M23ase_b-sheet_dom"/>
</dbReference>
<dbReference type="EMBL" id="LR134510">
    <property type="protein sequence ID" value="VEJ09435.1"/>
    <property type="molecule type" value="Genomic_DNA"/>
</dbReference>
<reference evidence="4 5" key="1">
    <citation type="submission" date="2018-12" db="EMBL/GenBank/DDBJ databases">
        <authorList>
            <consortium name="Pathogen Informatics"/>
        </authorList>
    </citation>
    <scope>NUCLEOTIDE SEQUENCE [LARGE SCALE GENOMIC DNA]</scope>
    <source>
        <strain evidence="4 5">NCTC12871</strain>
    </source>
</reference>
<dbReference type="AlphaFoldDB" id="A0A448TU38"/>
<feature type="signal peptide" evidence="2">
    <location>
        <begin position="1"/>
        <end position="19"/>
    </location>
</feature>
<dbReference type="CDD" id="cd12797">
    <property type="entry name" value="M23_peptidase"/>
    <property type="match status" value="1"/>
</dbReference>
<dbReference type="PANTHER" id="PTHR21666:SF270">
    <property type="entry name" value="MUREIN HYDROLASE ACTIVATOR ENVC"/>
    <property type="match status" value="1"/>
</dbReference>
<dbReference type="RefSeq" id="WP_126599366.1">
    <property type="nucleotide sequence ID" value="NZ_LR134510.1"/>
</dbReference>
<keyword evidence="5" id="KW-1185">Reference proteome</keyword>
<keyword evidence="2" id="KW-0732">Signal</keyword>
<dbReference type="Gene3D" id="6.10.250.3150">
    <property type="match status" value="1"/>
</dbReference>
<organism evidence="4 5">
    <name type="scientific">Actinobacillus delphinicola</name>
    <dbReference type="NCBI Taxonomy" id="51161"/>
    <lineage>
        <taxon>Bacteria</taxon>
        <taxon>Pseudomonadati</taxon>
        <taxon>Pseudomonadota</taxon>
        <taxon>Gammaproteobacteria</taxon>
        <taxon>Pasteurellales</taxon>
        <taxon>Pasteurellaceae</taxon>
        <taxon>Actinobacillus</taxon>
    </lineage>
</organism>
<accession>A0A448TU38</accession>
<feature type="domain" description="M23ase beta-sheet core" evidence="3">
    <location>
        <begin position="279"/>
        <end position="372"/>
    </location>
</feature>
<feature type="coiled-coil region" evidence="1">
    <location>
        <begin position="162"/>
        <end position="235"/>
    </location>
</feature>
<protein>
    <submittedName>
        <fullName evidence="4">Peptidase M23B</fullName>
    </submittedName>
</protein>
<gene>
    <name evidence="4" type="primary">envC</name>
    <name evidence="4" type="ORF">NCTC12871_00888</name>
</gene>
<proteinExistence type="predicted"/>
<keyword evidence="1" id="KW-0175">Coiled coil</keyword>
<dbReference type="InterPro" id="IPR050570">
    <property type="entry name" value="Cell_wall_metabolism_enzyme"/>
</dbReference>
<dbReference type="GO" id="GO:0004222">
    <property type="term" value="F:metalloendopeptidase activity"/>
    <property type="evidence" value="ECO:0007669"/>
    <property type="project" value="TreeGrafter"/>
</dbReference>
<dbReference type="PANTHER" id="PTHR21666">
    <property type="entry name" value="PEPTIDASE-RELATED"/>
    <property type="match status" value="1"/>
</dbReference>
<dbReference type="Gene3D" id="2.70.70.10">
    <property type="entry name" value="Glucose Permease (Domain IIA)"/>
    <property type="match status" value="1"/>
</dbReference>
<feature type="chain" id="PRO_5019207125" evidence="2">
    <location>
        <begin position="20"/>
        <end position="377"/>
    </location>
</feature>
<dbReference type="Proteomes" id="UP000279799">
    <property type="component" value="Chromosome"/>
</dbReference>
<evidence type="ECO:0000313" key="5">
    <source>
        <dbReference type="Proteomes" id="UP000279799"/>
    </source>
</evidence>
<evidence type="ECO:0000256" key="2">
    <source>
        <dbReference type="SAM" id="SignalP"/>
    </source>
</evidence>
<dbReference type="FunFam" id="2.70.70.10:FF:000003">
    <property type="entry name" value="Murein hydrolase activator EnvC"/>
    <property type="match status" value="1"/>
</dbReference>
<dbReference type="SUPFAM" id="SSF51261">
    <property type="entry name" value="Duplicated hybrid motif"/>
    <property type="match status" value="1"/>
</dbReference>
<evidence type="ECO:0000256" key="1">
    <source>
        <dbReference type="SAM" id="Coils"/>
    </source>
</evidence>
<name>A0A448TU38_9PAST</name>
<evidence type="ECO:0000259" key="3">
    <source>
        <dbReference type="Pfam" id="PF01551"/>
    </source>
</evidence>
<dbReference type="InterPro" id="IPR011055">
    <property type="entry name" value="Dup_hybrid_motif"/>
</dbReference>
<dbReference type="Pfam" id="PF01551">
    <property type="entry name" value="Peptidase_M23"/>
    <property type="match status" value="1"/>
</dbReference>